<evidence type="ECO:0000313" key="3">
    <source>
        <dbReference type="WBParaSite" id="Pan_g17469.t1"/>
    </source>
</evidence>
<proteinExistence type="predicted"/>
<protein>
    <submittedName>
        <fullName evidence="3">BTB domain-containing protein</fullName>
    </submittedName>
</protein>
<reference evidence="2" key="1">
    <citation type="journal article" date="2013" name="Genetics">
        <title>The draft genome and transcriptome of Panagrellus redivivus are shaped by the harsh demands of a free-living lifestyle.</title>
        <authorList>
            <person name="Srinivasan J."/>
            <person name="Dillman A.R."/>
            <person name="Macchietto M.G."/>
            <person name="Heikkinen L."/>
            <person name="Lakso M."/>
            <person name="Fracchia K.M."/>
            <person name="Antoshechkin I."/>
            <person name="Mortazavi A."/>
            <person name="Wong G."/>
            <person name="Sternberg P.W."/>
        </authorList>
    </citation>
    <scope>NUCLEOTIDE SEQUENCE [LARGE SCALE GENOMIC DNA]</scope>
    <source>
        <strain evidence="2">MT8872</strain>
    </source>
</reference>
<dbReference type="SUPFAM" id="SSF54695">
    <property type="entry name" value="POZ domain"/>
    <property type="match status" value="1"/>
</dbReference>
<dbReference type="PROSITE" id="PS50097">
    <property type="entry name" value="BTB"/>
    <property type="match status" value="1"/>
</dbReference>
<evidence type="ECO:0000259" key="1">
    <source>
        <dbReference type="PROSITE" id="PS50097"/>
    </source>
</evidence>
<dbReference type="SMART" id="SM00225">
    <property type="entry name" value="BTB"/>
    <property type="match status" value="1"/>
</dbReference>
<dbReference type="InterPro" id="IPR011333">
    <property type="entry name" value="SKP1/BTB/POZ_sf"/>
</dbReference>
<name>A0A7E4V8E3_PANRE</name>
<dbReference type="Proteomes" id="UP000492821">
    <property type="component" value="Unassembled WGS sequence"/>
</dbReference>
<sequence>MKEDSKTPATLTDALRNMCLSDEFSDVSFIIDDKDIPAHKVVLAARSTVFKTMLFGPQCSEEPRPRIKILDPVTTTAYFTDFLRLIYDQDVELNVNTAIGIYHLAQYYDVPAVLKTCTDYLIKKVAVDNALTIGEAVYLYEGKVWDHINWFIGQNAFETLGTPVLATLSARFIAKLLYCPLPLSETDVYKLFLPWIEARSDEAERQSVLKHISFPFMNPYELASLVYPKRILTDEQYHIALHASASYHWDEQTAFSVKTRCEVVWWRQIEGHHIVIDGDYRLCFTFEKKPKISKDSWKVDIPFPKRDLLVGKFKDTDWLNRHIYARPCPEGTLFEVRQDAPEDGVLIAKFQA</sequence>
<reference evidence="3" key="2">
    <citation type="submission" date="2020-10" db="UniProtKB">
        <authorList>
            <consortium name="WormBaseParasite"/>
        </authorList>
    </citation>
    <scope>IDENTIFICATION</scope>
</reference>
<dbReference type="Gene3D" id="3.30.710.10">
    <property type="entry name" value="Potassium Channel Kv1.1, Chain A"/>
    <property type="match status" value="1"/>
</dbReference>
<dbReference type="PANTHER" id="PTHR24410:SF23">
    <property type="entry name" value="BTB DOMAIN-CONTAINING PROTEIN-RELATED"/>
    <property type="match status" value="1"/>
</dbReference>
<organism evidence="2 3">
    <name type="scientific">Panagrellus redivivus</name>
    <name type="common">Microworm</name>
    <dbReference type="NCBI Taxonomy" id="6233"/>
    <lineage>
        <taxon>Eukaryota</taxon>
        <taxon>Metazoa</taxon>
        <taxon>Ecdysozoa</taxon>
        <taxon>Nematoda</taxon>
        <taxon>Chromadorea</taxon>
        <taxon>Rhabditida</taxon>
        <taxon>Tylenchina</taxon>
        <taxon>Panagrolaimomorpha</taxon>
        <taxon>Panagrolaimoidea</taxon>
        <taxon>Panagrolaimidae</taxon>
        <taxon>Panagrellus</taxon>
    </lineage>
</organism>
<keyword evidence="2" id="KW-1185">Reference proteome</keyword>
<accession>A0A7E4V8E3</accession>
<dbReference type="InterPro" id="IPR000210">
    <property type="entry name" value="BTB/POZ_dom"/>
</dbReference>
<dbReference type="WBParaSite" id="Pan_g17469.t1">
    <property type="protein sequence ID" value="Pan_g17469.t1"/>
    <property type="gene ID" value="Pan_g17469"/>
</dbReference>
<dbReference type="AlphaFoldDB" id="A0A7E4V8E3"/>
<dbReference type="Pfam" id="PF00651">
    <property type="entry name" value="BTB"/>
    <property type="match status" value="1"/>
</dbReference>
<dbReference type="InterPro" id="IPR051481">
    <property type="entry name" value="BTB-POZ/Galectin-3-binding"/>
</dbReference>
<dbReference type="PANTHER" id="PTHR24410">
    <property type="entry name" value="HL07962P-RELATED"/>
    <property type="match status" value="1"/>
</dbReference>
<feature type="domain" description="BTB" evidence="1">
    <location>
        <begin position="25"/>
        <end position="95"/>
    </location>
</feature>
<evidence type="ECO:0000313" key="2">
    <source>
        <dbReference type="Proteomes" id="UP000492821"/>
    </source>
</evidence>